<keyword evidence="2" id="KW-1185">Reference proteome</keyword>
<gene>
    <name evidence="1" type="ORF">AS180_13115</name>
</gene>
<accession>A0A0V8JK40</accession>
<evidence type="ECO:0000313" key="1">
    <source>
        <dbReference type="EMBL" id="KSU87413.1"/>
    </source>
</evidence>
<dbReference type="Gene3D" id="3.40.50.150">
    <property type="entry name" value="Vaccinia Virus protein VP39"/>
    <property type="match status" value="2"/>
</dbReference>
<reference evidence="1 2" key="1">
    <citation type="submission" date="2015-11" db="EMBL/GenBank/DDBJ databases">
        <title>Bacillus caseinolyticus sp nov.</title>
        <authorList>
            <person name="Dastager S.G."/>
            <person name="Mawlankar R."/>
        </authorList>
    </citation>
    <scope>NUCLEOTIDE SEQUENCE [LARGE SCALE GENOMIC DNA]</scope>
    <source>
        <strain evidence="1 2">SGD-V-76</strain>
    </source>
</reference>
<dbReference type="InterPro" id="IPR002052">
    <property type="entry name" value="DNA_methylase_N6_adenine_CS"/>
</dbReference>
<dbReference type="GO" id="GO:0032259">
    <property type="term" value="P:methylation"/>
    <property type="evidence" value="ECO:0007669"/>
    <property type="project" value="InterPro"/>
</dbReference>
<dbReference type="EMBL" id="LNQP01000044">
    <property type="protein sequence ID" value="KSU87413.1"/>
    <property type="molecule type" value="Genomic_DNA"/>
</dbReference>
<dbReference type="AlphaFoldDB" id="A0A0V8JK40"/>
<comment type="caution">
    <text evidence="1">The sequence shown here is derived from an EMBL/GenBank/DDBJ whole genome shotgun (WGS) entry which is preliminary data.</text>
</comment>
<dbReference type="SUPFAM" id="SSF53335">
    <property type="entry name" value="S-adenosyl-L-methionine-dependent methyltransferases"/>
    <property type="match status" value="2"/>
</dbReference>
<dbReference type="RefSeq" id="WP_062686914.1">
    <property type="nucleotide sequence ID" value="NZ_KQ758659.1"/>
</dbReference>
<dbReference type="GO" id="GO:0008168">
    <property type="term" value="F:methyltransferase activity"/>
    <property type="evidence" value="ECO:0007669"/>
    <property type="project" value="InterPro"/>
</dbReference>
<name>A0A0V8JK40_9BACI</name>
<proteinExistence type="predicted"/>
<dbReference type="Proteomes" id="UP000053681">
    <property type="component" value="Unassembled WGS sequence"/>
</dbReference>
<sequence>MEQLSLLDFNEIENKEAQGSKRNFSSSSLKNPAILEDFPFDKIYEVSRKEASRKKPIFFIHKYFARRTTCNFRLALLSLLFEKETDIWSKFYDSNQLSEGDNLTILDPFMGGGTTIFESLRIGANVIGNDLQPLSKFVTEAEVRPLDDKKLKKQLGILEKRVGEKIKSYFKTDCPECNKEADVMYNFHVKQAQSSITKKTHDLYSNFIIVSKKGNYTLCCPECNTLFKDDFQNGHANCPKCDYKIDSPNSGFVERGKYTCPDTGESFMLRDLDGSTGYPKKTKVIAQEYYCNNCKSHDYKGISEKDLRLHETALNDFKALKDKLVLPEQLIPAGYNTNQMRNHGYDKFSDLFTDKQLLCLGLLLKEIDTLEDEDSKFWFMLAFSASLEMNNTFCRYQHNASKISNIFFNHAYVPISMPVENNVWGTKLGTGTFIKAVNKIIKGKEFNKNIYDISVTNGKSGKIYSSDIVSANPVTEYKDLNKNQPLITNLDSRKLEHIPSGSVDVILTDPPYGSNIMYSELIDFFHVWISSTKFGKEIGFNTPTSPKVEEVIVNTVQQKTFDDYSEGLTQIFLEGNRTLKDEGYLMFTFHDNSLDGWISVIKSLVAANFEIVAAYPIHSETRTGAHTSAKNSIAFDIFLVCKKRNEKPEENFSFNTIEVKSLESTNNFVRRLNAINAEVTIRDIENIFISQFFVNCFSYHVSSWDTLDNIIIRVKTLLKQLDEIFEDYNIVEKRTGWWSNSQGKVFLQNLLKVEKS</sequence>
<dbReference type="PROSITE" id="PS00092">
    <property type="entry name" value="N6_MTASE"/>
    <property type="match status" value="1"/>
</dbReference>
<organism evidence="1 2">
    <name type="scientific">Priestia veravalensis</name>
    <dbReference type="NCBI Taxonomy" id="1414648"/>
    <lineage>
        <taxon>Bacteria</taxon>
        <taxon>Bacillati</taxon>
        <taxon>Bacillota</taxon>
        <taxon>Bacilli</taxon>
        <taxon>Bacillales</taxon>
        <taxon>Bacillaceae</taxon>
        <taxon>Priestia</taxon>
    </lineage>
</organism>
<evidence type="ECO:0000313" key="2">
    <source>
        <dbReference type="Proteomes" id="UP000053681"/>
    </source>
</evidence>
<evidence type="ECO:0008006" key="3">
    <source>
        <dbReference type="Google" id="ProtNLM"/>
    </source>
</evidence>
<dbReference type="InterPro" id="IPR029063">
    <property type="entry name" value="SAM-dependent_MTases_sf"/>
</dbReference>
<dbReference type="GO" id="GO:0003676">
    <property type="term" value="F:nucleic acid binding"/>
    <property type="evidence" value="ECO:0007669"/>
    <property type="project" value="InterPro"/>
</dbReference>
<protein>
    <recommendedName>
        <fullName evidence="3">DNA methylase N-4/N-6 domain-containing protein</fullName>
    </recommendedName>
</protein>